<name>A0A087SE31_AUXPR</name>
<sequence length="155" mass="16762">MPTLGAEPFEQRDTVAFAPTPFPSHQWANLWHIPTGHSLFQSLLPSRCKYTVGILPPPGSRSMGSAHRSVCAYTRHSSAMPTRSSGRAGVLAGASTGSKGCCTSKRMPKQTLPLRRRSFARLSRGSGPTHLHGGFHKRQKTLDSHAGRCLVCGSR</sequence>
<dbReference type="EMBL" id="KL662103">
    <property type="protein sequence ID" value="KFM23985.1"/>
    <property type="molecule type" value="Genomic_DNA"/>
</dbReference>
<dbReference type="RefSeq" id="XP_011396863.1">
    <property type="nucleotide sequence ID" value="XM_011398561.1"/>
</dbReference>
<evidence type="ECO:0000313" key="2">
    <source>
        <dbReference type="Proteomes" id="UP000028924"/>
    </source>
</evidence>
<dbReference type="KEGG" id="apro:F751_4010"/>
<dbReference type="Proteomes" id="UP000028924">
    <property type="component" value="Unassembled WGS sequence"/>
</dbReference>
<keyword evidence="2" id="KW-1185">Reference proteome</keyword>
<evidence type="ECO:0000313" key="1">
    <source>
        <dbReference type="EMBL" id="KFM23985.1"/>
    </source>
</evidence>
<dbReference type="AlphaFoldDB" id="A0A087SE31"/>
<accession>A0A087SE31</accession>
<proteinExistence type="predicted"/>
<dbReference type="GeneID" id="23615401"/>
<reference evidence="1 2" key="1">
    <citation type="journal article" date="2014" name="BMC Genomics">
        <title>Oil accumulation mechanisms of the oleaginous microalga Chlorella protothecoides revealed through its genome, transcriptomes, and proteomes.</title>
        <authorList>
            <person name="Gao C."/>
            <person name="Wang Y."/>
            <person name="Shen Y."/>
            <person name="Yan D."/>
            <person name="He X."/>
            <person name="Dai J."/>
            <person name="Wu Q."/>
        </authorList>
    </citation>
    <scope>NUCLEOTIDE SEQUENCE [LARGE SCALE GENOMIC DNA]</scope>
    <source>
        <strain evidence="1 2">0710</strain>
    </source>
</reference>
<organism evidence="1 2">
    <name type="scientific">Auxenochlorella protothecoides</name>
    <name type="common">Green microalga</name>
    <name type="synonym">Chlorella protothecoides</name>
    <dbReference type="NCBI Taxonomy" id="3075"/>
    <lineage>
        <taxon>Eukaryota</taxon>
        <taxon>Viridiplantae</taxon>
        <taxon>Chlorophyta</taxon>
        <taxon>core chlorophytes</taxon>
        <taxon>Trebouxiophyceae</taxon>
        <taxon>Chlorellales</taxon>
        <taxon>Chlorellaceae</taxon>
        <taxon>Auxenochlorella</taxon>
    </lineage>
</organism>
<protein>
    <submittedName>
        <fullName evidence="1">Uncharacterized protein</fullName>
    </submittedName>
</protein>
<gene>
    <name evidence="1" type="ORF">F751_4010</name>
</gene>